<evidence type="ECO:0000256" key="11">
    <source>
        <dbReference type="ARBA" id="ARBA00023316"/>
    </source>
</evidence>
<keyword evidence="11" id="KW-0961">Cell wall biogenesis/degradation</keyword>
<evidence type="ECO:0000256" key="14">
    <source>
        <dbReference type="SAM" id="MobiDB-lite"/>
    </source>
</evidence>
<dbReference type="GO" id="GO:0071555">
    <property type="term" value="P:cell wall organization"/>
    <property type="evidence" value="ECO:0007669"/>
    <property type="project" value="UniProtKB-KW"/>
</dbReference>
<feature type="domain" description="Glycosyl transferase family 51" evidence="16">
    <location>
        <begin position="79"/>
        <end position="266"/>
    </location>
</feature>
<dbReference type="Proteomes" id="UP000595895">
    <property type="component" value="Chromosome"/>
</dbReference>
<keyword evidence="18" id="KW-1185">Reference proteome</keyword>
<evidence type="ECO:0000256" key="4">
    <source>
        <dbReference type="ARBA" id="ARBA00022670"/>
    </source>
</evidence>
<dbReference type="Gene3D" id="1.10.3810.10">
    <property type="entry name" value="Biosynthetic peptidoglycan transglycosylase-like"/>
    <property type="match status" value="1"/>
</dbReference>
<feature type="domain" description="Penicillin-binding protein transpeptidase" evidence="15">
    <location>
        <begin position="370"/>
        <end position="641"/>
    </location>
</feature>
<dbReference type="GO" id="GO:0006508">
    <property type="term" value="P:proteolysis"/>
    <property type="evidence" value="ECO:0007669"/>
    <property type="project" value="UniProtKB-KW"/>
</dbReference>
<comment type="catalytic activity">
    <reaction evidence="12">
        <text>Preferential cleavage: (Ac)2-L-Lys-D-Ala-|-D-Ala. Also transpeptidation of peptidyl-alanyl moieties that are N-acyl substituents of D-alanine.</text>
        <dbReference type="EC" id="3.4.16.4"/>
    </reaction>
</comment>
<dbReference type="Pfam" id="PF00905">
    <property type="entry name" value="Transpeptidase"/>
    <property type="match status" value="1"/>
</dbReference>
<keyword evidence="10" id="KW-0511">Multifunctional enzyme</keyword>
<evidence type="ECO:0000313" key="17">
    <source>
        <dbReference type="EMBL" id="QQM68469.1"/>
    </source>
</evidence>
<dbReference type="InterPro" id="IPR036950">
    <property type="entry name" value="PBP_transglycosylase"/>
</dbReference>
<feature type="compositionally biased region" description="Low complexity" evidence="14">
    <location>
        <begin position="740"/>
        <end position="752"/>
    </location>
</feature>
<dbReference type="EMBL" id="CP066802">
    <property type="protein sequence ID" value="QQM68469.1"/>
    <property type="molecule type" value="Genomic_DNA"/>
</dbReference>
<protein>
    <submittedName>
        <fullName evidence="17">Transglycosylase domain-containing protein</fullName>
    </submittedName>
</protein>
<evidence type="ECO:0000256" key="7">
    <source>
        <dbReference type="ARBA" id="ARBA00022801"/>
    </source>
</evidence>
<dbReference type="GO" id="GO:0008658">
    <property type="term" value="F:penicillin binding"/>
    <property type="evidence" value="ECO:0007669"/>
    <property type="project" value="InterPro"/>
</dbReference>
<dbReference type="PANTHER" id="PTHR32282">
    <property type="entry name" value="BINDING PROTEIN TRANSPEPTIDASE, PUTATIVE-RELATED"/>
    <property type="match status" value="1"/>
</dbReference>
<evidence type="ECO:0000256" key="1">
    <source>
        <dbReference type="ARBA" id="ARBA00007090"/>
    </source>
</evidence>
<proteinExistence type="inferred from homology"/>
<comment type="catalytic activity">
    <reaction evidence="13">
        <text>[GlcNAc-(1-&gt;4)-Mur2Ac(oyl-L-Ala-gamma-D-Glu-L-Lys-D-Ala-D-Ala)](n)-di-trans,octa-cis-undecaprenyl diphosphate + beta-D-GlcNAc-(1-&gt;4)-Mur2Ac(oyl-L-Ala-gamma-D-Glu-L-Lys-D-Ala-D-Ala)-di-trans,octa-cis-undecaprenyl diphosphate = [GlcNAc-(1-&gt;4)-Mur2Ac(oyl-L-Ala-gamma-D-Glu-L-Lys-D-Ala-D-Ala)](n+1)-di-trans,octa-cis-undecaprenyl diphosphate + di-trans,octa-cis-undecaprenyl diphosphate + H(+)</text>
        <dbReference type="Rhea" id="RHEA:23708"/>
        <dbReference type="Rhea" id="RHEA-COMP:9602"/>
        <dbReference type="Rhea" id="RHEA-COMP:9603"/>
        <dbReference type="ChEBI" id="CHEBI:15378"/>
        <dbReference type="ChEBI" id="CHEBI:58405"/>
        <dbReference type="ChEBI" id="CHEBI:60033"/>
        <dbReference type="ChEBI" id="CHEBI:78435"/>
        <dbReference type="EC" id="2.4.99.28"/>
    </reaction>
</comment>
<evidence type="ECO:0000256" key="13">
    <source>
        <dbReference type="ARBA" id="ARBA00049902"/>
    </source>
</evidence>
<dbReference type="FunFam" id="1.10.3810.10:FF:000001">
    <property type="entry name" value="Penicillin-binding protein 1A"/>
    <property type="match status" value="1"/>
</dbReference>
<keyword evidence="8" id="KW-0133">Cell shape</keyword>
<dbReference type="InterPro" id="IPR012338">
    <property type="entry name" value="Beta-lactam/transpept-like"/>
</dbReference>
<evidence type="ECO:0000259" key="15">
    <source>
        <dbReference type="Pfam" id="PF00905"/>
    </source>
</evidence>
<accession>A0A7T7MBK7</accession>
<comment type="similarity">
    <text evidence="2">In the N-terminal section; belongs to the glycosyltransferase 51 family.</text>
</comment>
<dbReference type="GO" id="GO:0008955">
    <property type="term" value="F:peptidoglycan glycosyltransferase activity"/>
    <property type="evidence" value="ECO:0007669"/>
    <property type="project" value="UniProtKB-EC"/>
</dbReference>
<dbReference type="Pfam" id="PF00912">
    <property type="entry name" value="Transgly"/>
    <property type="match status" value="1"/>
</dbReference>
<dbReference type="GO" id="GO:0009252">
    <property type="term" value="P:peptidoglycan biosynthetic process"/>
    <property type="evidence" value="ECO:0007669"/>
    <property type="project" value="UniProtKB-KW"/>
</dbReference>
<feature type="region of interest" description="Disordered" evidence="14">
    <location>
        <begin position="462"/>
        <end position="481"/>
    </location>
</feature>
<dbReference type="InterPro" id="IPR001264">
    <property type="entry name" value="Glyco_trans_51"/>
</dbReference>
<sequence length="759" mass="80134">MPSAPSRGRSLEPSQIISMLLVFTLVAAAGGVLSAGFAMPLVGAASAFTKASQAMFDELPSDFNVLEPSEVSVIKAADGTQIATFYAENRIVVPLSEISPNMQNAVVAVEDRRFFQHKGVDPVGMVRALVKNASTESTQGASTLTQQYVRNVLIEAGLQSGDDSAITAARAGTFTRKLKEIKYALTLEKQLPKQKILEGYLNLAAFSPSTYGVEASAQHYFSHSAKEMTVAEAALLAGLTNAPAAYDPVTQPEQAANRMQWVLDKMLHEQFIDQAQYDEAKATPIDQLLNVTKTVGGCGAAGSAAYFCNYVASEILSSELYGQDKATRKQLLLRGGLTITTTLNMEHQQAAQGAVESWVPTGDPSNAKAAVVSVEPGSGRITAMAQNTSFGDPTQPGDTSTQISFSADAAHEGTTSNGFQPGSVFKTFVLAEWFRQGRSAYEVVNTNPRTFTDREWRICGGPGTVEPWPVQNSDPSENGRRSVYDTASQSINVGFAEMLTRLDICDVSKLASTMGVTKPDGSELDPLPSIILGVMNTPPLAMANAYATFAAHGVYCKPVAITSITDKSGSSLEVPSSDCSQVIDPKVADQVTMTLTSVFARGGTAANSALPGRPAAGKTGTTDYANNIWMVGYTPQLSSAAWVGHSDGDYSLSHQMIGGRYYGQVYGNTIAAPMWRDYMATALANSEVQQFNQVSLGNKPAPAPAPPKKKQDASGQAPASPGTSSTPAQANASGPGGSQGASTGSTSSLSLQNRKEDER</sequence>
<dbReference type="GO" id="GO:0009002">
    <property type="term" value="F:serine-type D-Ala-D-Ala carboxypeptidase activity"/>
    <property type="evidence" value="ECO:0007669"/>
    <property type="project" value="UniProtKB-EC"/>
</dbReference>
<dbReference type="PANTHER" id="PTHR32282:SF33">
    <property type="entry name" value="PEPTIDOGLYCAN GLYCOSYLTRANSFERASE"/>
    <property type="match status" value="1"/>
</dbReference>
<dbReference type="InterPro" id="IPR001460">
    <property type="entry name" value="PCN-bd_Tpept"/>
</dbReference>
<dbReference type="InterPro" id="IPR023346">
    <property type="entry name" value="Lysozyme-like_dom_sf"/>
</dbReference>
<dbReference type="GO" id="GO:0008360">
    <property type="term" value="P:regulation of cell shape"/>
    <property type="evidence" value="ECO:0007669"/>
    <property type="project" value="UniProtKB-KW"/>
</dbReference>
<keyword evidence="4" id="KW-0645">Protease</keyword>
<evidence type="ECO:0000256" key="5">
    <source>
        <dbReference type="ARBA" id="ARBA00022676"/>
    </source>
</evidence>
<evidence type="ECO:0000256" key="6">
    <source>
        <dbReference type="ARBA" id="ARBA00022679"/>
    </source>
</evidence>
<organism evidence="17 18">
    <name type="scientific">Actinomyces weissii</name>
    <dbReference type="NCBI Taxonomy" id="675090"/>
    <lineage>
        <taxon>Bacteria</taxon>
        <taxon>Bacillati</taxon>
        <taxon>Actinomycetota</taxon>
        <taxon>Actinomycetes</taxon>
        <taxon>Actinomycetales</taxon>
        <taxon>Actinomycetaceae</taxon>
        <taxon>Actinomyces</taxon>
    </lineage>
</organism>
<dbReference type="SUPFAM" id="SSF53955">
    <property type="entry name" value="Lysozyme-like"/>
    <property type="match status" value="1"/>
</dbReference>
<reference evidence="17 18" key="1">
    <citation type="submission" date="2020-12" db="EMBL/GenBank/DDBJ databases">
        <authorList>
            <person name="Zhou J."/>
        </authorList>
    </citation>
    <scope>NUCLEOTIDE SEQUENCE [LARGE SCALE GENOMIC DNA]</scope>
    <source>
        <strain evidence="17 18">CCUG 61299</strain>
    </source>
</reference>
<name>A0A7T7MBK7_9ACTO</name>
<dbReference type="GO" id="GO:0030288">
    <property type="term" value="C:outer membrane-bounded periplasmic space"/>
    <property type="evidence" value="ECO:0007669"/>
    <property type="project" value="TreeGrafter"/>
</dbReference>
<evidence type="ECO:0000256" key="10">
    <source>
        <dbReference type="ARBA" id="ARBA00023268"/>
    </source>
</evidence>
<keyword evidence="6" id="KW-0808">Transferase</keyword>
<evidence type="ECO:0000256" key="3">
    <source>
        <dbReference type="ARBA" id="ARBA00022645"/>
    </source>
</evidence>
<dbReference type="InterPro" id="IPR050396">
    <property type="entry name" value="Glycosyltr_51/Transpeptidase"/>
</dbReference>
<gene>
    <name evidence="17" type="ORF">JG540_09380</name>
</gene>
<evidence type="ECO:0000256" key="12">
    <source>
        <dbReference type="ARBA" id="ARBA00034000"/>
    </source>
</evidence>
<evidence type="ECO:0000256" key="8">
    <source>
        <dbReference type="ARBA" id="ARBA00022960"/>
    </source>
</evidence>
<evidence type="ECO:0000313" key="18">
    <source>
        <dbReference type="Proteomes" id="UP000595895"/>
    </source>
</evidence>
<dbReference type="Gene3D" id="3.40.710.10">
    <property type="entry name" value="DD-peptidase/beta-lactamase superfamily"/>
    <property type="match status" value="1"/>
</dbReference>
<feature type="region of interest" description="Disordered" evidence="14">
    <location>
        <begin position="696"/>
        <end position="759"/>
    </location>
</feature>
<dbReference type="SUPFAM" id="SSF56601">
    <property type="entry name" value="beta-lactamase/transpeptidase-like"/>
    <property type="match status" value="1"/>
</dbReference>
<keyword evidence="5" id="KW-0328">Glycosyltransferase</keyword>
<dbReference type="AlphaFoldDB" id="A0A7T7MBK7"/>
<evidence type="ECO:0000259" key="16">
    <source>
        <dbReference type="Pfam" id="PF00912"/>
    </source>
</evidence>
<keyword evidence="9" id="KW-0573">Peptidoglycan synthesis</keyword>
<evidence type="ECO:0000256" key="2">
    <source>
        <dbReference type="ARBA" id="ARBA00007739"/>
    </source>
</evidence>
<dbReference type="KEGG" id="awe:JG540_09380"/>
<keyword evidence="3" id="KW-0121">Carboxypeptidase</keyword>
<evidence type="ECO:0000256" key="9">
    <source>
        <dbReference type="ARBA" id="ARBA00022984"/>
    </source>
</evidence>
<comment type="similarity">
    <text evidence="1">In the C-terminal section; belongs to the transpeptidase family.</text>
</comment>
<keyword evidence="7" id="KW-0378">Hydrolase</keyword>